<dbReference type="RefSeq" id="WP_124947333.1">
    <property type="nucleotide sequence ID" value="NZ_BHVT01000073.1"/>
</dbReference>
<dbReference type="OrthoDB" id="5296952at2"/>
<evidence type="ECO:0000256" key="7">
    <source>
        <dbReference type="ARBA" id="ARBA00022795"/>
    </source>
</evidence>
<reference evidence="11 12" key="1">
    <citation type="submission" date="2019-03" db="EMBL/GenBank/DDBJ databases">
        <title>Genomic Encyclopedia of Type Strains, Phase IV (KMG-IV): sequencing the most valuable type-strain genomes for metagenomic binning, comparative biology and taxonomic classification.</title>
        <authorList>
            <person name="Goeker M."/>
        </authorList>
    </citation>
    <scope>NUCLEOTIDE SEQUENCE [LARGE SCALE GENOMIC DNA]</scope>
    <source>
        <strain evidence="11 12">DSM 100309</strain>
    </source>
</reference>
<comment type="function">
    <text evidence="1">Needed for flagellar regrowth and assembly.</text>
</comment>
<dbReference type="Proteomes" id="UP000295367">
    <property type="component" value="Unassembled WGS sequence"/>
</dbReference>
<dbReference type="InterPro" id="IPR000563">
    <property type="entry name" value="Flag_FliH"/>
</dbReference>
<dbReference type="PRINTS" id="PR01003">
    <property type="entry name" value="FLGFLIH"/>
</dbReference>
<evidence type="ECO:0000256" key="2">
    <source>
        <dbReference type="ARBA" id="ARBA00004496"/>
    </source>
</evidence>
<keyword evidence="12" id="KW-1185">Reference proteome</keyword>
<proteinExistence type="inferred from homology"/>
<name>A0A4V6P411_9PROT</name>
<keyword evidence="11" id="KW-0966">Cell projection</keyword>
<keyword evidence="7" id="KW-1005">Bacterial flagellum biogenesis</keyword>
<evidence type="ECO:0000256" key="1">
    <source>
        <dbReference type="ARBA" id="ARBA00003041"/>
    </source>
</evidence>
<evidence type="ECO:0000256" key="5">
    <source>
        <dbReference type="ARBA" id="ARBA00022448"/>
    </source>
</evidence>
<dbReference type="EMBL" id="SMCO01000001">
    <property type="protein sequence ID" value="TCV90779.1"/>
    <property type="molecule type" value="Genomic_DNA"/>
</dbReference>
<evidence type="ECO:0000256" key="9">
    <source>
        <dbReference type="ARBA" id="ARBA00023225"/>
    </source>
</evidence>
<keyword evidence="9" id="KW-1006">Bacterial flagellum protein export</keyword>
<dbReference type="PANTHER" id="PTHR34982">
    <property type="entry name" value="YOP PROTEINS TRANSLOCATION PROTEIN L"/>
    <property type="match status" value="1"/>
</dbReference>
<dbReference type="GO" id="GO:0005829">
    <property type="term" value="C:cytosol"/>
    <property type="evidence" value="ECO:0007669"/>
    <property type="project" value="TreeGrafter"/>
</dbReference>
<comment type="caution">
    <text evidence="11">The sequence shown here is derived from an EMBL/GenBank/DDBJ whole genome shotgun (WGS) entry which is preliminary data.</text>
</comment>
<dbReference type="Pfam" id="PF02108">
    <property type="entry name" value="FliH"/>
    <property type="match status" value="1"/>
</dbReference>
<keyword evidence="6" id="KW-0963">Cytoplasm</keyword>
<dbReference type="GO" id="GO:0071973">
    <property type="term" value="P:bacterial-type flagellum-dependent cell motility"/>
    <property type="evidence" value="ECO:0007669"/>
    <property type="project" value="InterPro"/>
</dbReference>
<evidence type="ECO:0000256" key="4">
    <source>
        <dbReference type="ARBA" id="ARBA00016507"/>
    </source>
</evidence>
<evidence type="ECO:0000256" key="3">
    <source>
        <dbReference type="ARBA" id="ARBA00006602"/>
    </source>
</evidence>
<feature type="domain" description="Flagellar assembly protein FliH/Type III secretion system HrpE" evidence="10">
    <location>
        <begin position="76"/>
        <end position="198"/>
    </location>
</feature>
<accession>A0A4V6P411</accession>
<gene>
    <name evidence="11" type="ORF">EDC63_101753</name>
</gene>
<keyword evidence="11" id="KW-0969">Cilium</keyword>
<dbReference type="PANTHER" id="PTHR34982:SF1">
    <property type="entry name" value="FLAGELLAR ASSEMBLY PROTEIN FLIH"/>
    <property type="match status" value="1"/>
</dbReference>
<evidence type="ECO:0000256" key="8">
    <source>
        <dbReference type="ARBA" id="ARBA00022927"/>
    </source>
</evidence>
<dbReference type="GO" id="GO:0044781">
    <property type="term" value="P:bacterial-type flagellum organization"/>
    <property type="evidence" value="ECO:0007669"/>
    <property type="project" value="UniProtKB-KW"/>
</dbReference>
<comment type="similarity">
    <text evidence="3">Belongs to the FliH family.</text>
</comment>
<dbReference type="GO" id="GO:0009288">
    <property type="term" value="C:bacterial-type flagellum"/>
    <property type="evidence" value="ECO:0007669"/>
    <property type="project" value="InterPro"/>
</dbReference>
<dbReference type="InterPro" id="IPR018035">
    <property type="entry name" value="Flagellar_FliH/T3SS_HrpE"/>
</dbReference>
<dbReference type="GO" id="GO:0003774">
    <property type="term" value="F:cytoskeletal motor activity"/>
    <property type="evidence" value="ECO:0007669"/>
    <property type="project" value="InterPro"/>
</dbReference>
<dbReference type="InterPro" id="IPR051472">
    <property type="entry name" value="T3SS_Stator/FliH"/>
</dbReference>
<evidence type="ECO:0000313" key="12">
    <source>
        <dbReference type="Proteomes" id="UP000295367"/>
    </source>
</evidence>
<comment type="subcellular location">
    <subcellularLocation>
        <location evidence="2">Cytoplasm</location>
    </subcellularLocation>
</comment>
<evidence type="ECO:0000256" key="6">
    <source>
        <dbReference type="ARBA" id="ARBA00022490"/>
    </source>
</evidence>
<keyword evidence="5" id="KW-0813">Transport</keyword>
<dbReference type="GO" id="GO:0015031">
    <property type="term" value="P:protein transport"/>
    <property type="evidence" value="ECO:0007669"/>
    <property type="project" value="UniProtKB-KW"/>
</dbReference>
<evidence type="ECO:0000259" key="10">
    <source>
        <dbReference type="Pfam" id="PF02108"/>
    </source>
</evidence>
<protein>
    <recommendedName>
        <fullName evidence="4">Flagellar assembly protein FliH</fullName>
    </recommendedName>
</protein>
<keyword evidence="11" id="KW-0282">Flagellum</keyword>
<keyword evidence="8" id="KW-0653">Protein transport</keyword>
<dbReference type="AlphaFoldDB" id="A0A4V6P411"/>
<sequence>MSNNIIPKEKLSAYQRWELNSLDETLVPSVNQAEAGESKDVHFPTAEEVERIHQQAYEEGYATGYHDGKSTAQSDAERMGTLLQGLEEALAQIDQQVAEDLGGLAIEIARQMLHQALKVKPELITTIVREAIKLLPVSGHHPHLLLHPEDAVLVRSYLEADLSHSGYKIIEDSRIDRGGCRIENSNTDIDATLESRWKIVVAALGRDDSWLG</sequence>
<evidence type="ECO:0000313" key="11">
    <source>
        <dbReference type="EMBL" id="TCV90779.1"/>
    </source>
</evidence>
<organism evidence="11 12">
    <name type="scientific">Sulfurirhabdus autotrophica</name>
    <dbReference type="NCBI Taxonomy" id="1706046"/>
    <lineage>
        <taxon>Bacteria</taxon>
        <taxon>Pseudomonadati</taxon>
        <taxon>Pseudomonadota</taxon>
        <taxon>Betaproteobacteria</taxon>
        <taxon>Nitrosomonadales</taxon>
        <taxon>Sulfuricellaceae</taxon>
        <taxon>Sulfurirhabdus</taxon>
    </lineage>
</organism>